<dbReference type="KEGG" id="llu:AKJ09_05649"/>
<accession>A0A0K1PZM3</accession>
<name>A0A0K1PZM3_9BACT</name>
<proteinExistence type="predicted"/>
<gene>
    <name evidence="2" type="ORF">AKJ09_05649</name>
</gene>
<sequence length="112" mass="12992">MGVVGFFVGVADPEPQTRLRQANHERTVISGRLRRGRCLRRLPRTTEGQERREQGKNKCASFHADKTSPSRSTREWRPPYRRSEAIGRRSGRACTDFARTYRDGRRSTERAM</sequence>
<evidence type="ECO:0000256" key="1">
    <source>
        <dbReference type="SAM" id="MobiDB-lite"/>
    </source>
</evidence>
<protein>
    <submittedName>
        <fullName evidence="2">Uncharacterized protein</fullName>
    </submittedName>
</protein>
<evidence type="ECO:0000313" key="2">
    <source>
        <dbReference type="EMBL" id="AKU98985.1"/>
    </source>
</evidence>
<keyword evidence="3" id="KW-1185">Reference proteome</keyword>
<feature type="compositionally biased region" description="Basic and acidic residues" evidence="1">
    <location>
        <begin position="47"/>
        <end position="56"/>
    </location>
</feature>
<feature type="compositionally biased region" description="Basic and acidic residues" evidence="1">
    <location>
        <begin position="63"/>
        <end position="87"/>
    </location>
</feature>
<dbReference type="AlphaFoldDB" id="A0A0K1PZM3"/>
<dbReference type="EMBL" id="CP012333">
    <property type="protein sequence ID" value="AKU98985.1"/>
    <property type="molecule type" value="Genomic_DNA"/>
</dbReference>
<feature type="region of interest" description="Disordered" evidence="1">
    <location>
        <begin position="40"/>
        <end position="91"/>
    </location>
</feature>
<reference evidence="2 3" key="1">
    <citation type="submission" date="2015-08" db="EMBL/GenBank/DDBJ databases">
        <authorList>
            <person name="Babu N.S."/>
            <person name="Beckwith C.J."/>
            <person name="Beseler K.G."/>
            <person name="Brison A."/>
            <person name="Carone J.V."/>
            <person name="Caskin T.P."/>
            <person name="Diamond M."/>
            <person name="Durham M.E."/>
            <person name="Foxe J.M."/>
            <person name="Go M."/>
            <person name="Henderson B.A."/>
            <person name="Jones I.B."/>
            <person name="McGettigan J.A."/>
            <person name="Micheletti S.J."/>
            <person name="Nasrallah M.E."/>
            <person name="Ortiz D."/>
            <person name="Piller C.R."/>
            <person name="Privatt S.R."/>
            <person name="Schneider S.L."/>
            <person name="Sharp S."/>
            <person name="Smith T.C."/>
            <person name="Stanton J.D."/>
            <person name="Ullery H.E."/>
            <person name="Wilson R.J."/>
            <person name="Serrano M.G."/>
            <person name="Buck G."/>
            <person name="Lee V."/>
            <person name="Wang Y."/>
            <person name="Carvalho R."/>
            <person name="Voegtly L."/>
            <person name="Shi R."/>
            <person name="Duckworth R."/>
            <person name="Johnson A."/>
            <person name="Loviza R."/>
            <person name="Walstead R."/>
            <person name="Shah Z."/>
            <person name="Kiflezghi M."/>
            <person name="Wade K."/>
            <person name="Ball S.L."/>
            <person name="Bradley K.W."/>
            <person name="Asai D.J."/>
            <person name="Bowman C.A."/>
            <person name="Russell D.A."/>
            <person name="Pope W.H."/>
            <person name="Jacobs-Sera D."/>
            <person name="Hendrix R.W."/>
            <person name="Hatfull G.F."/>
        </authorList>
    </citation>
    <scope>NUCLEOTIDE SEQUENCE [LARGE SCALE GENOMIC DNA]</scope>
    <source>
        <strain evidence="2 3">DSM 27648</strain>
    </source>
</reference>
<evidence type="ECO:0000313" key="3">
    <source>
        <dbReference type="Proteomes" id="UP000064967"/>
    </source>
</evidence>
<dbReference type="Proteomes" id="UP000064967">
    <property type="component" value="Chromosome"/>
</dbReference>
<organism evidence="2 3">
    <name type="scientific">Labilithrix luteola</name>
    <dbReference type="NCBI Taxonomy" id="1391654"/>
    <lineage>
        <taxon>Bacteria</taxon>
        <taxon>Pseudomonadati</taxon>
        <taxon>Myxococcota</taxon>
        <taxon>Polyangia</taxon>
        <taxon>Polyangiales</taxon>
        <taxon>Labilitrichaceae</taxon>
        <taxon>Labilithrix</taxon>
    </lineage>
</organism>